<dbReference type="RefSeq" id="WP_122148291.1">
    <property type="nucleotide sequence ID" value="NZ_RFFI01000016.1"/>
</dbReference>
<dbReference type="PANTHER" id="PTHR30620">
    <property type="entry name" value="PERIPLASMIC BETA-GLUCOSIDASE-RELATED"/>
    <property type="match status" value="1"/>
</dbReference>
<dbReference type="Proteomes" id="UP000269289">
    <property type="component" value="Unassembled WGS sequence"/>
</dbReference>
<dbReference type="Gene3D" id="3.20.20.300">
    <property type="entry name" value="Glycoside hydrolase, family 3, N-terminal domain"/>
    <property type="match status" value="1"/>
</dbReference>
<dbReference type="InterPro" id="IPR017853">
    <property type="entry name" value="GH"/>
</dbReference>
<evidence type="ECO:0000256" key="1">
    <source>
        <dbReference type="ARBA" id="ARBA00022801"/>
    </source>
</evidence>
<dbReference type="InterPro" id="IPR051915">
    <property type="entry name" value="Cellulose_Degrad_GH3"/>
</dbReference>
<feature type="region of interest" description="Disordered" evidence="2">
    <location>
        <begin position="361"/>
        <end position="393"/>
    </location>
</feature>
<keyword evidence="6" id="KW-1185">Reference proteome</keyword>
<dbReference type="InterPro" id="IPR001764">
    <property type="entry name" value="Glyco_hydro_3_N"/>
</dbReference>
<name>A0A3M2JIE4_9CELL</name>
<organism evidence="5 6">
    <name type="scientific">Cellulomonas triticagri</name>
    <dbReference type="NCBI Taxonomy" id="2483352"/>
    <lineage>
        <taxon>Bacteria</taxon>
        <taxon>Bacillati</taxon>
        <taxon>Actinomycetota</taxon>
        <taxon>Actinomycetes</taxon>
        <taxon>Micrococcales</taxon>
        <taxon>Cellulomonadaceae</taxon>
        <taxon>Cellulomonas</taxon>
    </lineage>
</organism>
<proteinExistence type="predicted"/>
<dbReference type="SUPFAM" id="SSF52279">
    <property type="entry name" value="Beta-D-glucan exohydrolase, C-terminal domain"/>
    <property type="match status" value="1"/>
</dbReference>
<feature type="region of interest" description="Disordered" evidence="2">
    <location>
        <begin position="761"/>
        <end position="782"/>
    </location>
</feature>
<dbReference type="Pfam" id="PF01915">
    <property type="entry name" value="Glyco_hydro_3_C"/>
    <property type="match status" value="1"/>
</dbReference>
<feature type="domain" description="Glycoside hydrolase family 3 C-terminal" evidence="4">
    <location>
        <begin position="409"/>
        <end position="628"/>
    </location>
</feature>
<dbReference type="PRINTS" id="PR00133">
    <property type="entry name" value="GLHYDRLASE3"/>
</dbReference>
<evidence type="ECO:0000259" key="4">
    <source>
        <dbReference type="Pfam" id="PF01915"/>
    </source>
</evidence>
<dbReference type="GO" id="GO:0009251">
    <property type="term" value="P:glucan catabolic process"/>
    <property type="evidence" value="ECO:0007669"/>
    <property type="project" value="TreeGrafter"/>
</dbReference>
<dbReference type="Gene3D" id="3.40.50.1700">
    <property type="entry name" value="Glycoside hydrolase family 3 C-terminal domain"/>
    <property type="match status" value="1"/>
</dbReference>
<dbReference type="InterPro" id="IPR036881">
    <property type="entry name" value="Glyco_hydro_3_C_sf"/>
</dbReference>
<dbReference type="GO" id="GO:0008422">
    <property type="term" value="F:beta-glucosidase activity"/>
    <property type="evidence" value="ECO:0007669"/>
    <property type="project" value="TreeGrafter"/>
</dbReference>
<comment type="caution">
    <text evidence="5">The sequence shown here is derived from an EMBL/GenBank/DDBJ whole genome shotgun (WGS) entry which is preliminary data.</text>
</comment>
<feature type="domain" description="Glycoside hydrolase family 3 N-terminal" evidence="3">
    <location>
        <begin position="83"/>
        <end position="351"/>
    </location>
</feature>
<dbReference type="EMBL" id="RFFI01000016">
    <property type="protein sequence ID" value="RMI13409.1"/>
    <property type="molecule type" value="Genomic_DNA"/>
</dbReference>
<dbReference type="OrthoDB" id="3187562at2"/>
<dbReference type="PANTHER" id="PTHR30620:SF123">
    <property type="entry name" value="BETA-XYLOSIDASE"/>
    <property type="match status" value="1"/>
</dbReference>
<evidence type="ECO:0000313" key="6">
    <source>
        <dbReference type="Proteomes" id="UP000269289"/>
    </source>
</evidence>
<dbReference type="SUPFAM" id="SSF51445">
    <property type="entry name" value="(Trans)glycosidases"/>
    <property type="match status" value="1"/>
</dbReference>
<sequence>MTTGTTTVDAAALPLRTRIGQVNQRLKGWEAVRWVDGAPRVTDVLRREVDRWGGLGALYGVLRADPWSAVRWADGIPPERSAEAYAAVQEHVTRYGDGLPVLFVEEVPHGLQALGGTTLPVNLALGAGMDVDLAHDLAALVAAEVRARGTHVALVSGLDVLRDPRWGRAEECFSEDPALAALLVEATVRGMQGTTSGADAIDAAHVAVVAKHLAGQGAGVGGRNGSGAPIGRRELGEIHLRPAHAAARVGVAGYMAAYNDVDGVPCSANRDLLTGTIRERWGWDGLVMADGTAIDRLRDSAPDPASAAALALEAGVDLSLWDEAYTHVEEALDRGLVAEAVLDRAVDRVLALKRRIGLLGPDSPAAPATGSAGLPGGLDVRPQAPATSPTSEAGRERIALLARAARQSVVLLHDEGVLPLRADATVAVVGPNADDLDAQLGDYTPPRPDPDSEASTVLSALRDRLGADRVRHAPGSRLRGPLDDPAALDAVRDACAAADVTVVVLGGTSRRGYDDEFADNGAVEGPAPDTTNGEGVDLASVALPEAQIAVARAARAAGRPVVGVVLDGRPRVLTALTPLVDALLVVPFPGPRGGEAVAEALLTGTAPGRLPATFPSADGVMPVAHDERRETARGYVDAKEVRGWVLGTAHAPGVTATLREDTVSVTAAALADGATATLTVDVRNDGPRTVTLPVPLWGQRRERGIRPRRRGLLGVQHATVAPGGSVALTYPLGLDALGSWADGSPVAVPVTVAAWCTPDPDAPAGTAAVRVTDQEGTTPWER</sequence>
<evidence type="ECO:0000313" key="5">
    <source>
        <dbReference type="EMBL" id="RMI13409.1"/>
    </source>
</evidence>
<protein>
    <submittedName>
        <fullName evidence="5">Glycoside hydrolase family 3 protein</fullName>
    </submittedName>
</protein>
<dbReference type="AlphaFoldDB" id="A0A3M2JIE4"/>
<evidence type="ECO:0000259" key="3">
    <source>
        <dbReference type="Pfam" id="PF00933"/>
    </source>
</evidence>
<evidence type="ECO:0000256" key="2">
    <source>
        <dbReference type="SAM" id="MobiDB-lite"/>
    </source>
</evidence>
<reference evidence="5 6" key="1">
    <citation type="submission" date="2018-10" db="EMBL/GenBank/DDBJ databases">
        <title>Isolation, diversity and antifungal activity of actinobacteria from wheat.</title>
        <authorList>
            <person name="Han C."/>
        </authorList>
    </citation>
    <scope>NUCLEOTIDE SEQUENCE [LARGE SCALE GENOMIC DNA]</scope>
    <source>
        <strain evidence="5 6">NEAU-YY56</strain>
    </source>
</reference>
<dbReference type="InterPro" id="IPR036962">
    <property type="entry name" value="Glyco_hydro_3_N_sf"/>
</dbReference>
<gene>
    <name evidence="5" type="ORF">EBM89_04665</name>
</gene>
<dbReference type="Pfam" id="PF00933">
    <property type="entry name" value="Glyco_hydro_3"/>
    <property type="match status" value="1"/>
</dbReference>
<keyword evidence="1 5" id="KW-0378">Hydrolase</keyword>
<accession>A0A3M2JIE4</accession>
<dbReference type="InterPro" id="IPR002772">
    <property type="entry name" value="Glyco_hydro_3_C"/>
</dbReference>